<dbReference type="eggNOG" id="COG4927">
    <property type="taxonomic scope" value="Bacteria"/>
</dbReference>
<name>K4QX39_STRDJ</name>
<dbReference type="NCBIfam" id="NF040521">
    <property type="entry name" value="C45_proenzyme"/>
    <property type="match status" value="1"/>
</dbReference>
<dbReference type="SUPFAM" id="SSF56235">
    <property type="entry name" value="N-terminal nucleophile aminohydrolases (Ntn hydrolases)"/>
    <property type="match status" value="1"/>
</dbReference>
<reference evidence="3 4" key="1">
    <citation type="journal article" date="2012" name="J. Bacteriol.">
        <title>Genome sequence of the bacterium Streptomyces davawensis JCM 4913 and heterologous production of the unique antibiotic roseoflavin.</title>
        <authorList>
            <person name="Jankowitsch F."/>
            <person name="Schwarz J."/>
            <person name="Ruckert C."/>
            <person name="Gust B."/>
            <person name="Szczepanowski R."/>
            <person name="Blom J."/>
            <person name="Pelzer S."/>
            <person name="Kalinowski J."/>
            <person name="Mack M."/>
        </authorList>
    </citation>
    <scope>NUCLEOTIDE SEQUENCE [LARGE SCALE GENOMIC DNA]</scope>
    <source>
        <strain evidence="4">DSM 101723 / JCM 4913 / KCC S-0913 / 768</strain>
    </source>
</reference>
<dbReference type="AlphaFoldDB" id="K4QX39"/>
<protein>
    <recommendedName>
        <fullName evidence="2">Peptidase C45 hydrolase domain-containing protein</fullName>
    </recommendedName>
</protein>
<evidence type="ECO:0000259" key="2">
    <source>
        <dbReference type="Pfam" id="PF03417"/>
    </source>
</evidence>
<evidence type="ECO:0000313" key="4">
    <source>
        <dbReference type="Proteomes" id="UP000008043"/>
    </source>
</evidence>
<dbReference type="OrthoDB" id="8617387at2"/>
<keyword evidence="4" id="KW-1185">Reference proteome</keyword>
<dbReference type="Gene3D" id="3.60.60.10">
    <property type="entry name" value="Penicillin V Acylase, Chain A"/>
    <property type="match status" value="1"/>
</dbReference>
<proteinExistence type="predicted"/>
<dbReference type="EMBL" id="HE971709">
    <property type="protein sequence ID" value="CCK24939.1"/>
    <property type="molecule type" value="Genomic_DNA"/>
</dbReference>
<dbReference type="InterPro" id="IPR005079">
    <property type="entry name" value="Peptidase_C45_hydrolase"/>
</dbReference>
<accession>K4QX39</accession>
<dbReference type="KEGG" id="sdv:BN159_0560"/>
<dbReference type="InterPro" id="IPR029055">
    <property type="entry name" value="Ntn_hydrolases_N"/>
</dbReference>
<feature type="compositionally biased region" description="Basic and acidic residues" evidence="1">
    <location>
        <begin position="323"/>
        <end position="335"/>
    </location>
</feature>
<feature type="compositionally biased region" description="Polar residues" evidence="1">
    <location>
        <begin position="304"/>
        <end position="318"/>
    </location>
</feature>
<feature type="domain" description="Peptidase C45 hydrolase" evidence="2">
    <location>
        <begin position="100"/>
        <end position="293"/>
    </location>
</feature>
<gene>
    <name evidence="3" type="ORF">BN159_0560</name>
</gene>
<evidence type="ECO:0000313" key="3">
    <source>
        <dbReference type="EMBL" id="CCK24939.1"/>
    </source>
</evidence>
<evidence type="ECO:0000256" key="1">
    <source>
        <dbReference type="SAM" id="MobiDB-lite"/>
    </source>
</evidence>
<organism evidence="3 4">
    <name type="scientific">Streptomyces davaonensis (strain DSM 101723 / JCM 4913 / KCC S-0913 / 768)</name>
    <dbReference type="NCBI Taxonomy" id="1214101"/>
    <lineage>
        <taxon>Bacteria</taxon>
        <taxon>Bacillati</taxon>
        <taxon>Actinomycetota</taxon>
        <taxon>Actinomycetes</taxon>
        <taxon>Kitasatosporales</taxon>
        <taxon>Streptomycetaceae</taxon>
        <taxon>Streptomyces</taxon>
    </lineage>
</organism>
<sequence>MSKQQMTFRAIEVGDGSDGRRAAHTQALWSTAERWMTEESRTPEGAARARRMFESHMPELVPVLDRLAGQLDRPGGETFLTLATIKPFFSGCTQIGGSGTLLRNYDFDPADCEGTVVSSHFLRPVIGMQDAGWGLLDGMNEAGLAVSLTFGGRFVHGPGFAILIVLRYLLETCETVDQAIGKLRTIPIGIPQNVTLVDRERASTVFVGPDIPLSETPDACAANHQHLPVPDEQERFSRTQERLSAIRAAGTDVAAMLKPPLYQSAYDEGLGTVYTALYESAEGRVTYHWPDESWEQSFADFSPGSRTVSIGQETTDSSVAHRGLADDDRGRQHGG</sequence>
<dbReference type="Pfam" id="PF03417">
    <property type="entry name" value="AAT"/>
    <property type="match status" value="1"/>
</dbReference>
<dbReference type="RefSeq" id="WP_015655340.1">
    <property type="nucleotide sequence ID" value="NC_020504.1"/>
</dbReference>
<dbReference type="HOGENOM" id="CLU_054173_0_0_11"/>
<dbReference type="InterPro" id="IPR047794">
    <property type="entry name" value="C45_proenzyme-like"/>
</dbReference>
<dbReference type="STRING" id="1214101.BN159_0560"/>
<dbReference type="Proteomes" id="UP000008043">
    <property type="component" value="Chromosome"/>
</dbReference>
<feature type="region of interest" description="Disordered" evidence="1">
    <location>
        <begin position="298"/>
        <end position="335"/>
    </location>
</feature>